<evidence type="ECO:0000313" key="2">
    <source>
        <dbReference type="Proteomes" id="UP001157502"/>
    </source>
</evidence>
<organism evidence="1 2">
    <name type="scientific">Dallia pectoralis</name>
    <name type="common">Alaska blackfish</name>
    <dbReference type="NCBI Taxonomy" id="75939"/>
    <lineage>
        <taxon>Eukaryota</taxon>
        <taxon>Metazoa</taxon>
        <taxon>Chordata</taxon>
        <taxon>Craniata</taxon>
        <taxon>Vertebrata</taxon>
        <taxon>Euteleostomi</taxon>
        <taxon>Actinopterygii</taxon>
        <taxon>Neopterygii</taxon>
        <taxon>Teleostei</taxon>
        <taxon>Protacanthopterygii</taxon>
        <taxon>Esociformes</taxon>
        <taxon>Umbridae</taxon>
        <taxon>Dallia</taxon>
    </lineage>
</organism>
<gene>
    <name evidence="1" type="ORF">DPEC_G00031700</name>
</gene>
<evidence type="ECO:0000313" key="1">
    <source>
        <dbReference type="EMBL" id="KAJ8013621.1"/>
    </source>
</evidence>
<reference evidence="1" key="1">
    <citation type="submission" date="2021-05" db="EMBL/GenBank/DDBJ databases">
        <authorList>
            <person name="Pan Q."/>
            <person name="Jouanno E."/>
            <person name="Zahm M."/>
            <person name="Klopp C."/>
            <person name="Cabau C."/>
            <person name="Louis A."/>
            <person name="Berthelot C."/>
            <person name="Parey E."/>
            <person name="Roest Crollius H."/>
            <person name="Montfort J."/>
            <person name="Robinson-Rechavi M."/>
            <person name="Bouchez O."/>
            <person name="Lampietro C."/>
            <person name="Lopez Roques C."/>
            <person name="Donnadieu C."/>
            <person name="Postlethwait J."/>
            <person name="Bobe J."/>
            <person name="Dillon D."/>
            <person name="Chandos A."/>
            <person name="von Hippel F."/>
            <person name="Guiguen Y."/>
        </authorList>
    </citation>
    <scope>NUCLEOTIDE SEQUENCE</scope>
    <source>
        <strain evidence="1">YG-Jan2019</strain>
    </source>
</reference>
<proteinExistence type="predicted"/>
<dbReference type="EMBL" id="CM055730">
    <property type="protein sequence ID" value="KAJ8013621.1"/>
    <property type="molecule type" value="Genomic_DNA"/>
</dbReference>
<sequence length="166" mass="18649">MADEWDTPTNCHCPLQAQNGRWPQSLHPLHVATPRRALKQHLCPPPPDVSDIISSPAFSFHTSRVQRIPKRTKYRWNEQASEEVNVNAEYSVSDPNSKEGDIPNLSNEEDDDIHNPNSMEDNVPDPSSEEEDVTDPSSEEEDVHNTNSEWGDNSSALGVLGRNLKK</sequence>
<dbReference type="Proteomes" id="UP001157502">
    <property type="component" value="Chromosome 3"/>
</dbReference>
<protein>
    <submittedName>
        <fullName evidence="1">Uncharacterized protein</fullName>
    </submittedName>
</protein>
<accession>A0ACC2HCF7</accession>
<comment type="caution">
    <text evidence="1">The sequence shown here is derived from an EMBL/GenBank/DDBJ whole genome shotgun (WGS) entry which is preliminary data.</text>
</comment>
<name>A0ACC2HCF7_DALPE</name>
<keyword evidence="2" id="KW-1185">Reference proteome</keyword>